<dbReference type="GO" id="GO:0022857">
    <property type="term" value="F:transmembrane transporter activity"/>
    <property type="evidence" value="ECO:0007669"/>
    <property type="project" value="InterPro"/>
</dbReference>
<dbReference type="PANTHER" id="PTHR23526:SF4">
    <property type="entry name" value="INTEGRAL MEMBRANE TRANSPORT PROTEIN"/>
    <property type="match status" value="1"/>
</dbReference>
<feature type="transmembrane region" description="Helical" evidence="5">
    <location>
        <begin position="275"/>
        <end position="294"/>
    </location>
</feature>
<dbReference type="Gene3D" id="1.20.1250.20">
    <property type="entry name" value="MFS general substrate transporter like domains"/>
    <property type="match status" value="1"/>
</dbReference>
<dbReference type="Proteomes" id="UP000221369">
    <property type="component" value="Unassembled WGS sequence"/>
</dbReference>
<keyword evidence="8" id="KW-1185">Reference proteome</keyword>
<organism evidence="7 8">
    <name type="scientific">Paramicrobacterium agarici</name>
    <dbReference type="NCBI Taxonomy" id="630514"/>
    <lineage>
        <taxon>Bacteria</taxon>
        <taxon>Bacillati</taxon>
        <taxon>Actinomycetota</taxon>
        <taxon>Actinomycetes</taxon>
        <taxon>Micrococcales</taxon>
        <taxon>Microbacteriaceae</taxon>
        <taxon>Paramicrobacterium</taxon>
    </lineage>
</organism>
<evidence type="ECO:0000256" key="5">
    <source>
        <dbReference type="SAM" id="Phobius"/>
    </source>
</evidence>
<dbReference type="AlphaFoldDB" id="A0A2A9DT02"/>
<evidence type="ECO:0000313" key="8">
    <source>
        <dbReference type="Proteomes" id="UP000221369"/>
    </source>
</evidence>
<feature type="transmembrane region" description="Helical" evidence="5">
    <location>
        <begin position="204"/>
        <end position="231"/>
    </location>
</feature>
<name>A0A2A9DT02_9MICO</name>
<proteinExistence type="predicted"/>
<dbReference type="GO" id="GO:0005886">
    <property type="term" value="C:plasma membrane"/>
    <property type="evidence" value="ECO:0007669"/>
    <property type="project" value="UniProtKB-SubCell"/>
</dbReference>
<dbReference type="InterPro" id="IPR011701">
    <property type="entry name" value="MFS"/>
</dbReference>
<feature type="transmembrane region" description="Helical" evidence="5">
    <location>
        <begin position="346"/>
        <end position="377"/>
    </location>
</feature>
<feature type="transmembrane region" description="Helical" evidence="5">
    <location>
        <begin position="300"/>
        <end position="325"/>
    </location>
</feature>
<dbReference type="InterPro" id="IPR036259">
    <property type="entry name" value="MFS_trans_sf"/>
</dbReference>
<keyword evidence="4 5" id="KW-0472">Membrane</keyword>
<comment type="subcellular location">
    <subcellularLocation>
        <location evidence="1">Cell membrane</location>
        <topology evidence="1">Multi-pass membrane protein</topology>
    </subcellularLocation>
</comment>
<feature type="transmembrane region" description="Helical" evidence="5">
    <location>
        <begin position="96"/>
        <end position="120"/>
    </location>
</feature>
<sequence length="397" mass="41121">MTPRVQFTLVLIQAVFVQTLSFGLRPTLSYAVLDAGGSGSVLGVLTAAFALPSLLLALPIGHVMDRIGERPLLVAGPTAMLAASVVALLFTQSVPLLILSTVLVGIGHLSTVLSTQGVLANRFAGGRADSVFGYYTFAASLGQTLGPLLLALPSDRPEMPPIETILVISIGTSIVMLALASVMKSSPRQRLEKQRHLVTTTMSLLRINGVIRALIATSIVLATIDLFVVYMPLLGHERELTTVTVSVMLVVRSAASMLSRLFLGVLVRRSGRRRLVVGSIAISALALAATVMPVPQPALIALSAVYGFFIGICQPITLSWISELAPPGTRGLAMSLRLAANRVGQTALPAALGVLAVASGAVGVLLAAAGTLVVAAWSSAALPDSSTDTATGDHDLG</sequence>
<evidence type="ECO:0000313" key="7">
    <source>
        <dbReference type="EMBL" id="PFG29818.1"/>
    </source>
</evidence>
<gene>
    <name evidence="7" type="ORF">ATJ78_0733</name>
</gene>
<evidence type="ECO:0000256" key="2">
    <source>
        <dbReference type="ARBA" id="ARBA00022692"/>
    </source>
</evidence>
<dbReference type="EMBL" id="PDJE01000001">
    <property type="protein sequence ID" value="PFG29818.1"/>
    <property type="molecule type" value="Genomic_DNA"/>
</dbReference>
<protein>
    <submittedName>
        <fullName evidence="7">Putative MFS family arabinose efflux permease</fullName>
    </submittedName>
</protein>
<feature type="transmembrane region" description="Helical" evidence="5">
    <location>
        <begin position="243"/>
        <end position="263"/>
    </location>
</feature>
<dbReference type="Pfam" id="PF07690">
    <property type="entry name" value="MFS_1"/>
    <property type="match status" value="1"/>
</dbReference>
<feature type="transmembrane region" description="Helical" evidence="5">
    <location>
        <begin position="132"/>
        <end position="152"/>
    </location>
</feature>
<feature type="transmembrane region" description="Helical" evidence="5">
    <location>
        <begin position="39"/>
        <end position="60"/>
    </location>
</feature>
<dbReference type="InterPro" id="IPR020846">
    <property type="entry name" value="MFS_dom"/>
</dbReference>
<evidence type="ECO:0000256" key="3">
    <source>
        <dbReference type="ARBA" id="ARBA00022989"/>
    </source>
</evidence>
<keyword evidence="3 5" id="KW-1133">Transmembrane helix</keyword>
<feature type="transmembrane region" description="Helical" evidence="5">
    <location>
        <begin position="164"/>
        <end position="183"/>
    </location>
</feature>
<feature type="transmembrane region" description="Helical" evidence="5">
    <location>
        <begin position="72"/>
        <end position="90"/>
    </location>
</feature>
<evidence type="ECO:0000256" key="1">
    <source>
        <dbReference type="ARBA" id="ARBA00004651"/>
    </source>
</evidence>
<accession>A0A2A9DT02</accession>
<dbReference type="PROSITE" id="PS50850">
    <property type="entry name" value="MFS"/>
    <property type="match status" value="1"/>
</dbReference>
<evidence type="ECO:0000259" key="6">
    <source>
        <dbReference type="PROSITE" id="PS50850"/>
    </source>
</evidence>
<keyword evidence="2 5" id="KW-0812">Transmembrane</keyword>
<comment type="caution">
    <text evidence="7">The sequence shown here is derived from an EMBL/GenBank/DDBJ whole genome shotgun (WGS) entry which is preliminary data.</text>
</comment>
<dbReference type="InterPro" id="IPR052528">
    <property type="entry name" value="Sugar_transport-like"/>
</dbReference>
<reference evidence="7 8" key="1">
    <citation type="submission" date="2017-10" db="EMBL/GenBank/DDBJ databases">
        <title>Sequencing the genomes of 1000 actinobacteria strains.</title>
        <authorList>
            <person name="Klenk H.-P."/>
        </authorList>
    </citation>
    <scope>NUCLEOTIDE SEQUENCE [LARGE SCALE GENOMIC DNA]</scope>
    <source>
        <strain evidence="7 8">DSM 21798</strain>
    </source>
</reference>
<feature type="domain" description="Major facilitator superfamily (MFS) profile" evidence="6">
    <location>
        <begin position="7"/>
        <end position="387"/>
    </location>
</feature>
<dbReference type="SUPFAM" id="SSF103473">
    <property type="entry name" value="MFS general substrate transporter"/>
    <property type="match status" value="1"/>
</dbReference>
<evidence type="ECO:0000256" key="4">
    <source>
        <dbReference type="ARBA" id="ARBA00023136"/>
    </source>
</evidence>
<dbReference type="PANTHER" id="PTHR23526">
    <property type="entry name" value="INTEGRAL MEMBRANE TRANSPORT PROTEIN-RELATED"/>
    <property type="match status" value="1"/>
</dbReference>